<dbReference type="SUPFAM" id="SSF54928">
    <property type="entry name" value="RNA-binding domain, RBD"/>
    <property type="match status" value="2"/>
</dbReference>
<proteinExistence type="inferred from homology"/>
<feature type="region of interest" description="Disordered" evidence="10">
    <location>
        <begin position="840"/>
        <end position="883"/>
    </location>
</feature>
<comment type="subcellular location">
    <subcellularLocation>
        <location evidence="1">Nucleus</location>
    </subcellularLocation>
</comment>
<feature type="compositionally biased region" description="Polar residues" evidence="10">
    <location>
        <begin position="862"/>
        <end position="876"/>
    </location>
</feature>
<accession>A0A430Q7S0</accession>
<dbReference type="AlphaFoldDB" id="A0A430Q7S0"/>
<feature type="domain" description="RRM" evidence="11">
    <location>
        <begin position="192"/>
        <end position="276"/>
    </location>
</feature>
<feature type="compositionally biased region" description="Low complexity" evidence="10">
    <location>
        <begin position="358"/>
        <end position="369"/>
    </location>
</feature>
<dbReference type="Pfam" id="PF00641">
    <property type="entry name" value="Zn_ribbon_RanBP"/>
    <property type="match status" value="2"/>
</dbReference>
<evidence type="ECO:0000256" key="4">
    <source>
        <dbReference type="ARBA" id="ARBA00022771"/>
    </source>
</evidence>
<dbReference type="STRING" id="6184.A0A430Q7S0"/>
<dbReference type="GO" id="GO:0008270">
    <property type="term" value="F:zinc ion binding"/>
    <property type="evidence" value="ECO:0007669"/>
    <property type="project" value="UniProtKB-KW"/>
</dbReference>
<feature type="compositionally biased region" description="Polar residues" evidence="10">
    <location>
        <begin position="936"/>
        <end position="945"/>
    </location>
</feature>
<reference evidence="13 14" key="1">
    <citation type="journal article" date="2019" name="PLoS Pathog.">
        <title>Genome sequence of the bovine parasite Schistosoma bovis Tanzania.</title>
        <authorList>
            <person name="Oey H."/>
            <person name="Zakrzewski M."/>
            <person name="Gobert G."/>
            <person name="Gravermann K."/>
            <person name="Stoye J."/>
            <person name="Jones M."/>
            <person name="Mcmanus D."/>
            <person name="Krause L."/>
        </authorList>
    </citation>
    <scope>NUCLEOTIDE SEQUENCE [LARGE SCALE GENOMIC DNA]</scope>
    <source>
        <strain evidence="13 14">TAN1997</strain>
    </source>
</reference>
<dbReference type="SMART" id="SM00360">
    <property type="entry name" value="RRM"/>
    <property type="match status" value="2"/>
</dbReference>
<evidence type="ECO:0000259" key="11">
    <source>
        <dbReference type="PROSITE" id="PS50102"/>
    </source>
</evidence>
<feature type="compositionally biased region" description="Polar residues" evidence="10">
    <location>
        <begin position="411"/>
        <end position="438"/>
    </location>
</feature>
<dbReference type="Gene3D" id="4.10.1060.10">
    <property type="entry name" value="Zinc finger, RanBP2-type"/>
    <property type="match status" value="2"/>
</dbReference>
<dbReference type="PROSITE" id="PS01358">
    <property type="entry name" value="ZF_RANBP2_1"/>
    <property type="match status" value="2"/>
</dbReference>
<organism evidence="13 14">
    <name type="scientific">Schistosoma bovis</name>
    <name type="common">Blood fluke</name>
    <dbReference type="NCBI Taxonomy" id="6184"/>
    <lineage>
        <taxon>Eukaryota</taxon>
        <taxon>Metazoa</taxon>
        <taxon>Spiralia</taxon>
        <taxon>Lophotrochozoa</taxon>
        <taxon>Platyhelminthes</taxon>
        <taxon>Trematoda</taxon>
        <taxon>Digenea</taxon>
        <taxon>Strigeidida</taxon>
        <taxon>Schistosomatoidea</taxon>
        <taxon>Schistosomatidae</taxon>
        <taxon>Schistosoma</taxon>
    </lineage>
</organism>
<evidence type="ECO:0000256" key="8">
    <source>
        <dbReference type="PROSITE-ProRule" id="PRU00176"/>
    </source>
</evidence>
<dbReference type="GO" id="GO:0006355">
    <property type="term" value="P:regulation of DNA-templated transcription"/>
    <property type="evidence" value="ECO:0007669"/>
    <property type="project" value="InterPro"/>
</dbReference>
<dbReference type="SMART" id="SM00547">
    <property type="entry name" value="ZnF_RBZ"/>
    <property type="match status" value="2"/>
</dbReference>
<gene>
    <name evidence="13" type="ORF">DC041_0011216</name>
</gene>
<feature type="compositionally biased region" description="Polar residues" evidence="10">
    <location>
        <begin position="371"/>
        <end position="385"/>
    </location>
</feature>
<comment type="caution">
    <text evidence="13">The sequence shown here is derived from an EMBL/GenBank/DDBJ whole genome shotgun (WGS) entry which is preliminary data.</text>
</comment>
<keyword evidence="3" id="KW-0479">Metal-binding</keyword>
<feature type="domain" description="RRM" evidence="11">
    <location>
        <begin position="683"/>
        <end position="767"/>
    </location>
</feature>
<evidence type="ECO:0000256" key="3">
    <source>
        <dbReference type="ARBA" id="ARBA00022723"/>
    </source>
</evidence>
<dbReference type="PROSITE" id="PS50102">
    <property type="entry name" value="RRM"/>
    <property type="match status" value="2"/>
</dbReference>
<feature type="domain" description="RanBP2-type" evidence="12">
    <location>
        <begin position="879"/>
        <end position="908"/>
    </location>
</feature>
<keyword evidence="6 8" id="KW-0694">RNA-binding</keyword>
<dbReference type="PANTHER" id="PTHR23238">
    <property type="entry name" value="RNA BINDING PROTEIN"/>
    <property type="match status" value="1"/>
</dbReference>
<evidence type="ECO:0000256" key="2">
    <source>
        <dbReference type="ARBA" id="ARBA00008448"/>
    </source>
</evidence>
<evidence type="ECO:0000313" key="13">
    <source>
        <dbReference type="EMBL" id="RTG83725.1"/>
    </source>
</evidence>
<dbReference type="InterPro" id="IPR036443">
    <property type="entry name" value="Znf_RanBP2_sf"/>
</dbReference>
<comment type="similarity">
    <text evidence="2">Belongs to the RRM TET family.</text>
</comment>
<evidence type="ECO:0000256" key="7">
    <source>
        <dbReference type="ARBA" id="ARBA00023242"/>
    </source>
</evidence>
<dbReference type="GO" id="GO:0003723">
    <property type="term" value="F:RNA binding"/>
    <property type="evidence" value="ECO:0007669"/>
    <property type="project" value="UniProtKB-UniRule"/>
</dbReference>
<keyword evidence="4 9" id="KW-0863">Zinc-finger</keyword>
<evidence type="ECO:0000313" key="14">
    <source>
        <dbReference type="Proteomes" id="UP000290809"/>
    </source>
</evidence>
<feature type="compositionally biased region" description="Polar residues" evidence="10">
    <location>
        <begin position="445"/>
        <end position="454"/>
    </location>
</feature>
<dbReference type="InterPro" id="IPR035979">
    <property type="entry name" value="RBD_domain_sf"/>
</dbReference>
<keyword evidence="5" id="KW-0862">Zinc</keyword>
<dbReference type="InterPro" id="IPR001876">
    <property type="entry name" value="Znf_RanBP2"/>
</dbReference>
<dbReference type="InterPro" id="IPR012677">
    <property type="entry name" value="Nucleotide-bd_a/b_plait_sf"/>
</dbReference>
<feature type="compositionally biased region" description="Low complexity" evidence="10">
    <location>
        <begin position="849"/>
        <end position="860"/>
    </location>
</feature>
<dbReference type="Gene3D" id="3.30.70.330">
    <property type="match status" value="2"/>
</dbReference>
<dbReference type="InterPro" id="IPR000504">
    <property type="entry name" value="RRM_dom"/>
</dbReference>
<evidence type="ECO:0000256" key="5">
    <source>
        <dbReference type="ARBA" id="ARBA00022833"/>
    </source>
</evidence>
<feature type="region of interest" description="Disordered" evidence="10">
    <location>
        <begin position="902"/>
        <end position="984"/>
    </location>
</feature>
<feature type="region of interest" description="Disordered" evidence="10">
    <location>
        <begin position="349"/>
        <end position="391"/>
    </location>
</feature>
<feature type="region of interest" description="Disordered" evidence="10">
    <location>
        <begin position="411"/>
        <end position="483"/>
    </location>
</feature>
<dbReference type="Pfam" id="PF00076">
    <property type="entry name" value="RRM_1"/>
    <property type="match status" value="2"/>
</dbReference>
<dbReference type="Proteomes" id="UP000290809">
    <property type="component" value="Unassembled WGS sequence"/>
</dbReference>
<evidence type="ECO:0000256" key="6">
    <source>
        <dbReference type="ARBA" id="ARBA00022884"/>
    </source>
</evidence>
<evidence type="ECO:0008006" key="15">
    <source>
        <dbReference type="Google" id="ProtNLM"/>
    </source>
</evidence>
<dbReference type="GO" id="GO:0005634">
    <property type="term" value="C:nucleus"/>
    <property type="evidence" value="ECO:0007669"/>
    <property type="project" value="UniProtKB-SubCell"/>
</dbReference>
<dbReference type="SUPFAM" id="SSF90209">
    <property type="entry name" value="Ran binding protein zinc finger-like"/>
    <property type="match status" value="2"/>
</dbReference>
<name>A0A430Q7S0_SCHBO</name>
<keyword evidence="7" id="KW-0539">Nucleus</keyword>
<evidence type="ECO:0000256" key="10">
    <source>
        <dbReference type="SAM" id="MobiDB-lite"/>
    </source>
</evidence>
<dbReference type="PROSITE" id="PS50199">
    <property type="entry name" value="ZF_RANBP2_2"/>
    <property type="match status" value="2"/>
</dbReference>
<evidence type="ECO:0000256" key="1">
    <source>
        <dbReference type="ARBA" id="ARBA00004123"/>
    </source>
</evidence>
<evidence type="ECO:0000256" key="9">
    <source>
        <dbReference type="PROSITE-ProRule" id="PRU00322"/>
    </source>
</evidence>
<feature type="compositionally biased region" description="Polar residues" evidence="10">
    <location>
        <begin position="902"/>
        <end position="929"/>
    </location>
</feature>
<protein>
    <recommendedName>
        <fullName evidence="15">RNA-binding protein FUS</fullName>
    </recommendedName>
</protein>
<dbReference type="InterPro" id="IPR034870">
    <property type="entry name" value="TET_fam"/>
</dbReference>
<keyword evidence="14" id="KW-1185">Reference proteome</keyword>
<evidence type="ECO:0000259" key="12">
    <source>
        <dbReference type="PROSITE" id="PS50199"/>
    </source>
</evidence>
<sequence length="984" mass="100840">MQQASQAGYPPFHYPTASDQNAQLLQGYALSQQGNPAAGVPGSMFGAQSAASYNFDQTASAYNQTSSIPVCQVDGSQVPMQPAAGGFAYPNFSGSFNQYPGMGQGMPPGLSAVQAGFSTDMQQFGPLMANAFGQTMSANGAILEAIAHEQGLAGFNPVAFLQDPTGTNTRGGLGSGRGSSKTDCSADGLREDTIFVSNLPQNIDHDVMKSQFGVVGKIKINSKSGMPMIWIFKEKGIPKGEALVTYEDPSCVQSAIQWFKEHEFLGRKIEVKQAINSQRPVIIPPGGGGLLGGNGNGPNNPAAALAVAAVAAAASGNTVASLMNNSAAAAASLAALTANNPQLAAHFDSKEYPGMGRGASTASRGARGAITNGSSVRPSVGSAQAGSREGDWSCPQCGNINFSWREQCNRCQSTRSGDGSSNPDTNSRNNLNATSRSAQPPAAVMNSSSQQSNPGFGRGGAMNPTSSANRGGRGGGPMRGSSVGTEFAYANMQQASQAGYPPFHYPTASDQNAQLLQGYALSQQGNPAAGVPGSMFGAQSAASYNFDQTASAYNQTSSIPVCQVDGSQVPMQPAAGGFAYPNFSGSFNQYPGMGQGMPPGLSAVQAGFSTDMQQFGPLMANAFGQTMSANGAILEAIAHEQGLAGFNPVAFLQDPTGTNTRGGLGSGRGSSKTDCSADGLREDTIFVSNLPQNIDHDVMKSQFGVVGKIKINSKSGMPMIWIFKEKGIPKGEALVTYEDPSCVQSAIQWFKEHEFLGRKIEVKQAINSQRPVIIPPGGGGLLGGNGNGPNNPAAALAVAAVAAAASGNTVASLMNNSAAAAASLAALTANNPQLAAHFDSKEYPGMGRGASTASRGARGAITNGSSVRPSVGSAQAGSREGDWSCPQCGNINFSWREQCNRCQSTRSGDGSSNPDTNSRNNLNATSRSAQPPAAVMNSSSQQSNPGFGRGGAMNPTSSANRGGRGGGPMRGSSVGTGRARPAPY</sequence>
<dbReference type="EMBL" id="QMKO01002373">
    <property type="protein sequence ID" value="RTG83725.1"/>
    <property type="molecule type" value="Genomic_DNA"/>
</dbReference>
<feature type="domain" description="RanBP2-type" evidence="12">
    <location>
        <begin position="388"/>
        <end position="417"/>
    </location>
</feature>